<feature type="domain" description="Response regulatory" evidence="11">
    <location>
        <begin position="14"/>
        <end position="125"/>
    </location>
</feature>
<evidence type="ECO:0000259" key="12">
    <source>
        <dbReference type="PROSITE" id="PS51755"/>
    </source>
</evidence>
<dbReference type="FunFam" id="1.10.10.10:FF:000099">
    <property type="entry name" value="Two-component system response regulator TorR"/>
    <property type="match status" value="1"/>
</dbReference>
<evidence type="ECO:0000256" key="2">
    <source>
        <dbReference type="ARBA" id="ARBA00022490"/>
    </source>
</evidence>
<dbReference type="Gene3D" id="1.10.10.10">
    <property type="entry name" value="Winged helix-like DNA-binding domain superfamily/Winged helix DNA-binding domain"/>
    <property type="match status" value="1"/>
</dbReference>
<keyword evidence="14" id="KW-1185">Reference proteome</keyword>
<dbReference type="Proteomes" id="UP000484076">
    <property type="component" value="Unassembled WGS sequence"/>
</dbReference>
<comment type="subcellular location">
    <subcellularLocation>
        <location evidence="1">Cytoplasm</location>
    </subcellularLocation>
</comment>
<evidence type="ECO:0000256" key="8">
    <source>
        <dbReference type="ARBA" id="ARBA00067337"/>
    </source>
</evidence>
<feature type="DNA-binding region" description="OmpR/PhoB-type" evidence="10">
    <location>
        <begin position="155"/>
        <end position="254"/>
    </location>
</feature>
<dbReference type="SUPFAM" id="SSF46894">
    <property type="entry name" value="C-terminal effector domain of the bipartite response regulators"/>
    <property type="match status" value="1"/>
</dbReference>
<reference evidence="13" key="1">
    <citation type="submission" date="2020-05" db="EMBL/GenBank/DDBJ databases">
        <title>Fertoebacter nigrum gen. nov., sp. nov., a new member of the family Rhodobacteraceae.</title>
        <authorList>
            <person name="Szuroczki S."/>
            <person name="Abbaszade G."/>
            <person name="Buni D."/>
            <person name="Schumann P."/>
            <person name="Toth E."/>
        </authorList>
    </citation>
    <scope>NUCLEOTIDE SEQUENCE</scope>
    <source>
        <strain evidence="13">RG-N-1a</strain>
    </source>
</reference>
<dbReference type="CDD" id="cd17574">
    <property type="entry name" value="REC_OmpR"/>
    <property type="match status" value="1"/>
</dbReference>
<evidence type="ECO:0000256" key="10">
    <source>
        <dbReference type="PROSITE-ProRule" id="PRU01091"/>
    </source>
</evidence>
<keyword evidence="6 10" id="KW-0238">DNA-binding</keyword>
<keyword evidence="7" id="KW-0804">Transcription</keyword>
<proteinExistence type="predicted"/>
<dbReference type="SMART" id="SM00862">
    <property type="entry name" value="Trans_reg_C"/>
    <property type="match status" value="1"/>
</dbReference>
<dbReference type="GO" id="GO:0006355">
    <property type="term" value="P:regulation of DNA-templated transcription"/>
    <property type="evidence" value="ECO:0007669"/>
    <property type="project" value="InterPro"/>
</dbReference>
<gene>
    <name evidence="13" type="ORF">GEU84_019010</name>
</gene>
<dbReference type="InterPro" id="IPR011006">
    <property type="entry name" value="CheY-like_superfamily"/>
</dbReference>
<dbReference type="GO" id="GO:0032993">
    <property type="term" value="C:protein-DNA complex"/>
    <property type="evidence" value="ECO:0007669"/>
    <property type="project" value="TreeGrafter"/>
</dbReference>
<dbReference type="EMBL" id="WHUT02000015">
    <property type="protein sequence ID" value="NUB46487.1"/>
    <property type="molecule type" value="Genomic_DNA"/>
</dbReference>
<organism evidence="13 14">
    <name type="scientific">Fertoeibacter niger</name>
    <dbReference type="NCBI Taxonomy" id="2656921"/>
    <lineage>
        <taxon>Bacteria</taxon>
        <taxon>Pseudomonadati</taxon>
        <taxon>Pseudomonadota</taxon>
        <taxon>Alphaproteobacteria</taxon>
        <taxon>Rhodobacterales</taxon>
        <taxon>Paracoccaceae</taxon>
        <taxon>Fertoeibacter</taxon>
    </lineage>
</organism>
<accession>A0A8X8H4Y7</accession>
<dbReference type="CDD" id="cd00383">
    <property type="entry name" value="trans_reg_C"/>
    <property type="match status" value="1"/>
</dbReference>
<feature type="modified residue" description="4-aspartylphosphate" evidence="9">
    <location>
        <position position="63"/>
    </location>
</feature>
<evidence type="ECO:0000256" key="4">
    <source>
        <dbReference type="ARBA" id="ARBA00023012"/>
    </source>
</evidence>
<dbReference type="AlphaFoldDB" id="A0A8X8H4Y7"/>
<evidence type="ECO:0000256" key="6">
    <source>
        <dbReference type="ARBA" id="ARBA00023125"/>
    </source>
</evidence>
<evidence type="ECO:0000256" key="3">
    <source>
        <dbReference type="ARBA" id="ARBA00022553"/>
    </source>
</evidence>
<dbReference type="Pfam" id="PF00072">
    <property type="entry name" value="Response_reg"/>
    <property type="match status" value="1"/>
</dbReference>
<keyword evidence="4" id="KW-0902">Two-component regulatory system</keyword>
<dbReference type="Gene3D" id="3.40.50.2300">
    <property type="match status" value="1"/>
</dbReference>
<dbReference type="PROSITE" id="PS51755">
    <property type="entry name" value="OMPR_PHOB"/>
    <property type="match status" value="1"/>
</dbReference>
<dbReference type="SUPFAM" id="SSF52172">
    <property type="entry name" value="CheY-like"/>
    <property type="match status" value="1"/>
</dbReference>
<dbReference type="InterPro" id="IPR036388">
    <property type="entry name" value="WH-like_DNA-bd_sf"/>
</dbReference>
<keyword evidence="5" id="KW-0805">Transcription regulation</keyword>
<dbReference type="InterPro" id="IPR039420">
    <property type="entry name" value="WalR-like"/>
</dbReference>
<evidence type="ECO:0000256" key="9">
    <source>
        <dbReference type="PROSITE-ProRule" id="PRU00169"/>
    </source>
</evidence>
<evidence type="ECO:0000259" key="11">
    <source>
        <dbReference type="PROSITE" id="PS50110"/>
    </source>
</evidence>
<evidence type="ECO:0000256" key="5">
    <source>
        <dbReference type="ARBA" id="ARBA00023015"/>
    </source>
</evidence>
<dbReference type="PANTHER" id="PTHR48111:SF4">
    <property type="entry name" value="DNA-BINDING DUAL TRANSCRIPTIONAL REGULATOR OMPR"/>
    <property type="match status" value="1"/>
</dbReference>
<keyword evidence="3 9" id="KW-0597">Phosphoprotein</keyword>
<evidence type="ECO:0000313" key="14">
    <source>
        <dbReference type="Proteomes" id="UP000484076"/>
    </source>
</evidence>
<dbReference type="PROSITE" id="PS50110">
    <property type="entry name" value="RESPONSE_REGULATORY"/>
    <property type="match status" value="1"/>
</dbReference>
<dbReference type="InterPro" id="IPR001789">
    <property type="entry name" value="Sig_transdc_resp-reg_receiver"/>
</dbReference>
<evidence type="ECO:0000256" key="1">
    <source>
        <dbReference type="ARBA" id="ARBA00004496"/>
    </source>
</evidence>
<dbReference type="InterPro" id="IPR001867">
    <property type="entry name" value="OmpR/PhoB-type_DNA-bd"/>
</dbReference>
<dbReference type="SMART" id="SM00448">
    <property type="entry name" value="REC"/>
    <property type="match status" value="1"/>
</dbReference>
<evidence type="ECO:0000313" key="13">
    <source>
        <dbReference type="EMBL" id="NUB46487.1"/>
    </source>
</evidence>
<dbReference type="Pfam" id="PF00486">
    <property type="entry name" value="Trans_reg_C"/>
    <property type="match status" value="1"/>
</dbReference>
<protein>
    <recommendedName>
        <fullName evidence="8">Regulatory protein VirG</fullName>
    </recommendedName>
</protein>
<name>A0A8X8H4Y7_9RHOB</name>
<dbReference type="RefSeq" id="WP_152828550.1">
    <property type="nucleotide sequence ID" value="NZ_WHUT02000015.1"/>
</dbReference>
<dbReference type="GO" id="GO:0000156">
    <property type="term" value="F:phosphorelay response regulator activity"/>
    <property type="evidence" value="ECO:0007669"/>
    <property type="project" value="TreeGrafter"/>
</dbReference>
<sequence>MTQDHGQDKPDAPRIAIVEDDHEIRDLVANYLAREGFEPRGYRNGAAFDQEVESFQPDLVVLDLMMPGEDGLSICRRVAPLRPVLVLSAKGEELDRIIGLEVGADDYLSKPFNPRELVARIRAILRRRSQGATVSDPVEALIGGQHVASVQADGREILAFEGWTLDVDGRRLLDPSGTEIPLSSGEFALLTEFARRTRRVLSREQLLDWTRGDSADTFDRAIDVQLSRLRRKMAAGGGEALIKTIRGDGYLFSADVSRVHPPKL</sequence>
<dbReference type="InterPro" id="IPR016032">
    <property type="entry name" value="Sig_transdc_resp-reg_C-effctor"/>
</dbReference>
<dbReference type="GO" id="GO:0000976">
    <property type="term" value="F:transcription cis-regulatory region binding"/>
    <property type="evidence" value="ECO:0007669"/>
    <property type="project" value="TreeGrafter"/>
</dbReference>
<dbReference type="GO" id="GO:0005829">
    <property type="term" value="C:cytosol"/>
    <property type="evidence" value="ECO:0007669"/>
    <property type="project" value="TreeGrafter"/>
</dbReference>
<keyword evidence="2" id="KW-0963">Cytoplasm</keyword>
<dbReference type="PANTHER" id="PTHR48111">
    <property type="entry name" value="REGULATOR OF RPOS"/>
    <property type="match status" value="1"/>
</dbReference>
<evidence type="ECO:0000256" key="7">
    <source>
        <dbReference type="ARBA" id="ARBA00023163"/>
    </source>
</evidence>
<comment type="caution">
    <text evidence="13">The sequence shown here is derived from an EMBL/GenBank/DDBJ whole genome shotgun (WGS) entry which is preliminary data.</text>
</comment>
<dbReference type="Gene3D" id="6.10.250.690">
    <property type="match status" value="1"/>
</dbReference>
<feature type="domain" description="OmpR/PhoB-type" evidence="12">
    <location>
        <begin position="155"/>
        <end position="254"/>
    </location>
</feature>